<dbReference type="AlphaFoldDB" id="A0A0C3FS63"/>
<name>A0A0C3FS63_PILCF</name>
<gene>
    <name evidence="1" type="ORF">PILCRDRAFT_71438</name>
</gene>
<dbReference type="Proteomes" id="UP000054166">
    <property type="component" value="Unassembled WGS sequence"/>
</dbReference>
<accession>A0A0C3FS63</accession>
<evidence type="ECO:0000313" key="1">
    <source>
        <dbReference type="EMBL" id="KIM82001.1"/>
    </source>
</evidence>
<keyword evidence="2" id="KW-1185">Reference proteome</keyword>
<dbReference type="InterPro" id="IPR052035">
    <property type="entry name" value="ZnF_BED_domain_contain"/>
</dbReference>
<dbReference type="Gene3D" id="1.10.10.1070">
    <property type="entry name" value="Zinc finger, BED domain-containing"/>
    <property type="match status" value="1"/>
</dbReference>
<organism evidence="1 2">
    <name type="scientific">Piloderma croceum (strain F 1598)</name>
    <dbReference type="NCBI Taxonomy" id="765440"/>
    <lineage>
        <taxon>Eukaryota</taxon>
        <taxon>Fungi</taxon>
        <taxon>Dikarya</taxon>
        <taxon>Basidiomycota</taxon>
        <taxon>Agaricomycotina</taxon>
        <taxon>Agaricomycetes</taxon>
        <taxon>Agaricomycetidae</taxon>
        <taxon>Atheliales</taxon>
        <taxon>Atheliaceae</taxon>
        <taxon>Piloderma</taxon>
    </lineage>
</organism>
<dbReference type="InParanoid" id="A0A0C3FS63"/>
<reference evidence="2" key="2">
    <citation type="submission" date="2015-01" db="EMBL/GenBank/DDBJ databases">
        <title>Evolutionary Origins and Diversification of the Mycorrhizal Mutualists.</title>
        <authorList>
            <consortium name="DOE Joint Genome Institute"/>
            <consortium name="Mycorrhizal Genomics Consortium"/>
            <person name="Kohler A."/>
            <person name="Kuo A."/>
            <person name="Nagy L.G."/>
            <person name="Floudas D."/>
            <person name="Copeland A."/>
            <person name="Barry K.W."/>
            <person name="Cichocki N."/>
            <person name="Veneault-Fourrey C."/>
            <person name="LaButti K."/>
            <person name="Lindquist E.A."/>
            <person name="Lipzen A."/>
            <person name="Lundell T."/>
            <person name="Morin E."/>
            <person name="Murat C."/>
            <person name="Riley R."/>
            <person name="Ohm R."/>
            <person name="Sun H."/>
            <person name="Tunlid A."/>
            <person name="Henrissat B."/>
            <person name="Grigoriev I.V."/>
            <person name="Hibbett D.S."/>
            <person name="Martin F."/>
        </authorList>
    </citation>
    <scope>NUCLEOTIDE SEQUENCE [LARGE SCALE GENOMIC DNA]</scope>
    <source>
        <strain evidence="2">F 1598</strain>
    </source>
</reference>
<proteinExistence type="predicted"/>
<protein>
    <recommendedName>
        <fullName evidence="3">BED-type domain-containing protein</fullName>
    </recommendedName>
</protein>
<dbReference type="SUPFAM" id="SSF140996">
    <property type="entry name" value="Hermes dimerisation domain"/>
    <property type="match status" value="1"/>
</dbReference>
<dbReference type="EMBL" id="KN832996">
    <property type="protein sequence ID" value="KIM82001.1"/>
    <property type="molecule type" value="Genomic_DNA"/>
</dbReference>
<evidence type="ECO:0008006" key="3">
    <source>
        <dbReference type="Google" id="ProtNLM"/>
    </source>
</evidence>
<sequence length="203" mass="23234">RLVKKWTSPIYAFFEPTPVIEYVNGRHSHVFKCAGRSCKKTVQQFLDKKDSTSTSNMRKHVETCWGEDALKAGMEAGTAKDARETVVNELKGSGSITAAFERKGKGKITFSHRQHTKTETKSVILPFRTLKLYLTIIRVEIVRWVAEDLRPFKIVNDRGFQKLMKTGHPEYYIPSPSTVSRDVRLVFANTRNRIAKMLQVCQI</sequence>
<evidence type="ECO:0000313" key="2">
    <source>
        <dbReference type="Proteomes" id="UP000054166"/>
    </source>
</evidence>
<feature type="non-terminal residue" evidence="1">
    <location>
        <position position="1"/>
    </location>
</feature>
<dbReference type="OrthoDB" id="2677917at2759"/>
<dbReference type="PANTHER" id="PTHR46481:SF7">
    <property type="entry name" value="ZINC FINGER BED DOMAIN-CONTAINING PROTEIN RICESLEEPER 2-LIKE"/>
    <property type="match status" value="1"/>
</dbReference>
<dbReference type="PANTHER" id="PTHR46481">
    <property type="entry name" value="ZINC FINGER BED DOMAIN-CONTAINING PROTEIN 4"/>
    <property type="match status" value="1"/>
</dbReference>
<dbReference type="HOGENOM" id="CLU_087375_0_0_1"/>
<reference evidence="1 2" key="1">
    <citation type="submission" date="2014-04" db="EMBL/GenBank/DDBJ databases">
        <authorList>
            <consortium name="DOE Joint Genome Institute"/>
            <person name="Kuo A."/>
            <person name="Tarkka M."/>
            <person name="Buscot F."/>
            <person name="Kohler A."/>
            <person name="Nagy L.G."/>
            <person name="Floudas D."/>
            <person name="Copeland A."/>
            <person name="Barry K.W."/>
            <person name="Cichocki N."/>
            <person name="Veneault-Fourrey C."/>
            <person name="LaButti K."/>
            <person name="Lindquist E.A."/>
            <person name="Lipzen A."/>
            <person name="Lundell T."/>
            <person name="Morin E."/>
            <person name="Murat C."/>
            <person name="Sun H."/>
            <person name="Tunlid A."/>
            <person name="Henrissat B."/>
            <person name="Grigoriev I.V."/>
            <person name="Hibbett D.S."/>
            <person name="Martin F."/>
            <person name="Nordberg H.P."/>
            <person name="Cantor M.N."/>
            <person name="Hua S.X."/>
        </authorList>
    </citation>
    <scope>NUCLEOTIDE SEQUENCE [LARGE SCALE GENOMIC DNA]</scope>
    <source>
        <strain evidence="1 2">F 1598</strain>
    </source>
</reference>